<dbReference type="InterPro" id="IPR001466">
    <property type="entry name" value="Beta-lactam-related"/>
</dbReference>
<sequence>MGSERGDFRTIHKGLAIDDLIIQYMEENHIPGMSLAIVQAPYITRVVGYGFADLDKKRLVSTRTLFHVGQLTNAFTAVAIMQLKEEGKIELDDFIADYLPHLPATWQAITIRQLITHTSGIPDYSECKDFSHSTDYQPEDIFNLLQNHNLLFPSGSEMQSSATNFYLLGLIIEKASGISYDAYITKNQIERADLKHTFFIKNTSSIDNEVNNGTIPFKHSNFLQNYLHVHPLELAVGYTSDNKEATSSSWSSTFANSGIIASAEDISKWDICLAGSIFIKETENRSFLYQNIILDNKKVIPGNAGWLFPGHKGLMQIKGNIPGYSAFLSRFTAPNELLCVTLLANKENLPDLDILARKIAAAFDIHLEAPEGVNSETIQSPYSVPQTRERILAIVKKQGGTIFAHIDHSDEAQKVNLSLLPTEVLILGNPAKGTALMQENAAIALDLPLRIMITEDKTGQVWLSFTDPLQLGKQYHMQGKELKQIATALRKLCDKAVSAQSNL</sequence>
<dbReference type="GO" id="GO:0016787">
    <property type="term" value="F:hydrolase activity"/>
    <property type="evidence" value="ECO:0007669"/>
    <property type="project" value="UniProtKB-KW"/>
</dbReference>
<feature type="domain" description="Beta-lactamase-related" evidence="1">
    <location>
        <begin position="17"/>
        <end position="359"/>
    </location>
</feature>
<dbReference type="Pfam" id="PF03625">
    <property type="entry name" value="DUF302"/>
    <property type="match status" value="1"/>
</dbReference>
<dbReference type="PANTHER" id="PTHR46825">
    <property type="entry name" value="D-ALANYL-D-ALANINE-CARBOXYPEPTIDASE/ENDOPEPTIDASE AMPH"/>
    <property type="match status" value="1"/>
</dbReference>
<dbReference type="PANTHER" id="PTHR46825:SF9">
    <property type="entry name" value="BETA-LACTAMASE-RELATED DOMAIN-CONTAINING PROTEIN"/>
    <property type="match status" value="1"/>
</dbReference>
<dbReference type="InterPro" id="IPR005180">
    <property type="entry name" value="DUF302"/>
</dbReference>
<dbReference type="SUPFAM" id="SSF56601">
    <property type="entry name" value="beta-lactamase/transpeptidase-like"/>
    <property type="match status" value="1"/>
</dbReference>
<protein>
    <submittedName>
        <fullName evidence="3">Serine hydrolase</fullName>
    </submittedName>
</protein>
<proteinExistence type="predicted"/>
<dbReference type="Proteomes" id="UP001222087">
    <property type="component" value="Chromosome"/>
</dbReference>
<evidence type="ECO:0000259" key="1">
    <source>
        <dbReference type="Pfam" id="PF00144"/>
    </source>
</evidence>
<dbReference type="EMBL" id="CP119078">
    <property type="protein sequence ID" value="WED43366.1"/>
    <property type="molecule type" value="Genomic_DNA"/>
</dbReference>
<name>A0ABY8AUD1_9GAMM</name>
<accession>A0ABY8AUD1</accession>
<dbReference type="Gene3D" id="3.40.710.10">
    <property type="entry name" value="DD-peptidase/beta-lactamase superfamily"/>
    <property type="match status" value="1"/>
</dbReference>
<keyword evidence="3" id="KW-0378">Hydrolase</keyword>
<organism evidence="3 4">
    <name type="scientific">Legionella cardiaca</name>
    <dbReference type="NCBI Taxonomy" id="1071983"/>
    <lineage>
        <taxon>Bacteria</taxon>
        <taxon>Pseudomonadati</taxon>
        <taxon>Pseudomonadota</taxon>
        <taxon>Gammaproteobacteria</taxon>
        <taxon>Legionellales</taxon>
        <taxon>Legionellaceae</taxon>
        <taxon>Legionella</taxon>
    </lineage>
</organism>
<dbReference type="CDD" id="cd14797">
    <property type="entry name" value="DUF302"/>
    <property type="match status" value="1"/>
</dbReference>
<dbReference type="InterPro" id="IPR035923">
    <property type="entry name" value="TT1751-like_sf"/>
</dbReference>
<evidence type="ECO:0000313" key="4">
    <source>
        <dbReference type="Proteomes" id="UP001222087"/>
    </source>
</evidence>
<reference evidence="3 4" key="1">
    <citation type="submission" date="2023-02" db="EMBL/GenBank/DDBJ databases">
        <title>Genome Sequence of L. cardiaca H63T.</title>
        <authorList>
            <person name="Lopez A.E."/>
            <person name="Cianciotto N.P."/>
        </authorList>
    </citation>
    <scope>NUCLEOTIDE SEQUENCE [LARGE SCALE GENOMIC DNA]</scope>
    <source>
        <strain evidence="3 4">H63</strain>
    </source>
</reference>
<dbReference type="Gene3D" id="3.30.310.70">
    <property type="entry name" value="TT1751-like domain"/>
    <property type="match status" value="1"/>
</dbReference>
<dbReference type="Pfam" id="PF00144">
    <property type="entry name" value="Beta-lactamase"/>
    <property type="match status" value="1"/>
</dbReference>
<dbReference type="RefSeq" id="WP_275089179.1">
    <property type="nucleotide sequence ID" value="NZ_CP119078.1"/>
</dbReference>
<dbReference type="InterPro" id="IPR012338">
    <property type="entry name" value="Beta-lactam/transpept-like"/>
</dbReference>
<dbReference type="InterPro" id="IPR050491">
    <property type="entry name" value="AmpC-like"/>
</dbReference>
<keyword evidence="4" id="KW-1185">Reference proteome</keyword>
<dbReference type="SUPFAM" id="SSF103247">
    <property type="entry name" value="TT1751-like"/>
    <property type="match status" value="1"/>
</dbReference>
<evidence type="ECO:0000259" key="2">
    <source>
        <dbReference type="Pfam" id="PF03625"/>
    </source>
</evidence>
<gene>
    <name evidence="3" type="ORF">PXX05_00910</name>
</gene>
<evidence type="ECO:0000313" key="3">
    <source>
        <dbReference type="EMBL" id="WED43366.1"/>
    </source>
</evidence>
<feature type="domain" description="DUF302" evidence="2">
    <location>
        <begin position="406"/>
        <end position="468"/>
    </location>
</feature>